<dbReference type="Pfam" id="PF02518">
    <property type="entry name" value="HATPase_c"/>
    <property type="match status" value="1"/>
</dbReference>
<dbReference type="InterPro" id="IPR036097">
    <property type="entry name" value="HisK_dim/P_sf"/>
</dbReference>
<dbReference type="EMBL" id="CP010904">
    <property type="protein sequence ID" value="AKJ63378.1"/>
    <property type="molecule type" value="Genomic_DNA"/>
</dbReference>
<dbReference type="EC" id="2.7.13.3" evidence="2"/>
<dbReference type="OrthoDB" id="9770473at2"/>
<dbReference type="SUPFAM" id="SSF47384">
    <property type="entry name" value="Homodimeric domain of signal transducing histidine kinase"/>
    <property type="match status" value="1"/>
</dbReference>
<dbReference type="InterPro" id="IPR005467">
    <property type="entry name" value="His_kinase_dom"/>
</dbReference>
<comment type="catalytic activity">
    <reaction evidence="1">
        <text>ATP + protein L-histidine = ADP + protein N-phospho-L-histidine.</text>
        <dbReference type="EC" id="2.7.13.3"/>
    </reaction>
</comment>
<dbReference type="InterPro" id="IPR004358">
    <property type="entry name" value="Sig_transdc_His_kin-like_C"/>
</dbReference>
<dbReference type="InterPro" id="IPR003594">
    <property type="entry name" value="HATPase_dom"/>
</dbReference>
<dbReference type="SMART" id="SM00448">
    <property type="entry name" value="REC"/>
    <property type="match status" value="1"/>
</dbReference>
<dbReference type="AlphaFoldDB" id="A0A0G3EAT9"/>
<dbReference type="PANTHER" id="PTHR43065">
    <property type="entry name" value="SENSOR HISTIDINE KINASE"/>
    <property type="match status" value="1"/>
</dbReference>
<dbReference type="CDD" id="cd00156">
    <property type="entry name" value="REC"/>
    <property type="match status" value="1"/>
</dbReference>
<dbReference type="Pfam" id="PF00512">
    <property type="entry name" value="HisKA"/>
    <property type="match status" value="1"/>
</dbReference>
<reference evidence="8" key="1">
    <citation type="submission" date="2015-02" db="EMBL/GenBank/DDBJ databases">
        <title>Description and complete genome sequence of the first cultured representative of the subdivision 5 of the Verrucomicrobia phylum.</title>
        <authorList>
            <person name="Spring S."/>
            <person name="Bunk B."/>
            <person name="Sproer C."/>
            <person name="Klenk H.-P."/>
        </authorList>
    </citation>
    <scope>NUCLEOTIDE SEQUENCE [LARGE SCALE GENOMIC DNA]</scope>
    <source>
        <strain evidence="8">L21-Fru-AB</strain>
    </source>
</reference>
<dbReference type="Gene3D" id="3.40.50.2300">
    <property type="match status" value="1"/>
</dbReference>
<evidence type="ECO:0000259" key="5">
    <source>
        <dbReference type="PROSITE" id="PS50109"/>
    </source>
</evidence>
<name>A0A0G3EAT9_9BACT</name>
<keyword evidence="7" id="KW-0808">Transferase</keyword>
<evidence type="ECO:0000313" key="7">
    <source>
        <dbReference type="EMBL" id="AKJ63378.1"/>
    </source>
</evidence>
<dbReference type="PANTHER" id="PTHR43065:SF42">
    <property type="entry name" value="TWO-COMPONENT SENSOR PPRA"/>
    <property type="match status" value="1"/>
</dbReference>
<dbReference type="PRINTS" id="PR00344">
    <property type="entry name" value="BCTRLSENSOR"/>
</dbReference>
<protein>
    <recommendedName>
        <fullName evidence="2">histidine kinase</fullName>
        <ecNumber evidence="2">2.7.13.3</ecNumber>
    </recommendedName>
</protein>
<dbReference type="PROSITE" id="PS50109">
    <property type="entry name" value="HIS_KIN"/>
    <property type="match status" value="1"/>
</dbReference>
<dbReference type="RefSeq" id="WP_052880817.1">
    <property type="nucleotide sequence ID" value="NZ_CP010904.1"/>
</dbReference>
<dbReference type="InterPro" id="IPR011006">
    <property type="entry name" value="CheY-like_superfamily"/>
</dbReference>
<reference evidence="7 8" key="2">
    <citation type="journal article" date="2016" name="ISME J.">
        <title>Characterization of the first cultured representative of Verrucomicrobia subdivision 5 indicates the proposal of a novel phylum.</title>
        <authorList>
            <person name="Spring S."/>
            <person name="Bunk B."/>
            <person name="Sproer C."/>
            <person name="Schumann P."/>
            <person name="Rohde M."/>
            <person name="Tindall B.J."/>
            <person name="Klenk H.P."/>
        </authorList>
    </citation>
    <scope>NUCLEOTIDE SEQUENCE [LARGE SCALE GENOMIC DNA]</scope>
    <source>
        <strain evidence="7 8">L21-Fru-AB</strain>
    </source>
</reference>
<dbReference type="STRING" id="1307763.L21SP4_00092"/>
<feature type="modified residue" description="4-aspartylphosphate" evidence="4">
    <location>
        <position position="294"/>
    </location>
</feature>
<dbReference type="SMART" id="SM00387">
    <property type="entry name" value="HATPase_c"/>
    <property type="match status" value="1"/>
</dbReference>
<dbReference type="InterPro" id="IPR036890">
    <property type="entry name" value="HATPase_C_sf"/>
</dbReference>
<accession>A0A0G3EAT9</accession>
<keyword evidence="3 4" id="KW-0597">Phosphoprotein</keyword>
<dbReference type="SUPFAM" id="SSF52172">
    <property type="entry name" value="CheY-like"/>
    <property type="match status" value="1"/>
</dbReference>
<dbReference type="InterPro" id="IPR003661">
    <property type="entry name" value="HisK_dim/P_dom"/>
</dbReference>
<evidence type="ECO:0000256" key="4">
    <source>
        <dbReference type="PROSITE-ProRule" id="PRU00169"/>
    </source>
</evidence>
<evidence type="ECO:0000256" key="2">
    <source>
        <dbReference type="ARBA" id="ARBA00012438"/>
    </source>
</evidence>
<dbReference type="GO" id="GO:0000155">
    <property type="term" value="F:phosphorelay sensor kinase activity"/>
    <property type="evidence" value="ECO:0007669"/>
    <property type="project" value="InterPro"/>
</dbReference>
<feature type="domain" description="Response regulatory" evidence="6">
    <location>
        <begin position="243"/>
        <end position="360"/>
    </location>
</feature>
<dbReference type="Proteomes" id="UP000035268">
    <property type="component" value="Chromosome"/>
</dbReference>
<dbReference type="PROSITE" id="PS50110">
    <property type="entry name" value="RESPONSE_REGULATORY"/>
    <property type="match status" value="1"/>
</dbReference>
<evidence type="ECO:0000313" key="8">
    <source>
        <dbReference type="Proteomes" id="UP000035268"/>
    </source>
</evidence>
<dbReference type="KEGG" id="vbl:L21SP4_00092"/>
<evidence type="ECO:0000256" key="3">
    <source>
        <dbReference type="ARBA" id="ARBA00022553"/>
    </source>
</evidence>
<dbReference type="SUPFAM" id="SSF55874">
    <property type="entry name" value="ATPase domain of HSP90 chaperone/DNA topoisomerase II/histidine kinase"/>
    <property type="match status" value="1"/>
</dbReference>
<dbReference type="Pfam" id="PF00072">
    <property type="entry name" value="Response_reg"/>
    <property type="match status" value="1"/>
</dbReference>
<proteinExistence type="predicted"/>
<feature type="domain" description="Histidine kinase" evidence="5">
    <location>
        <begin position="1"/>
        <end position="223"/>
    </location>
</feature>
<keyword evidence="7" id="KW-0418">Kinase</keyword>
<gene>
    <name evidence="7" type="ORF">L21SP4_00092</name>
</gene>
<evidence type="ECO:0000259" key="6">
    <source>
        <dbReference type="PROSITE" id="PS50110"/>
    </source>
</evidence>
<sequence length="366" mass="40034">MAHDFNNILQSMMGYAQLAAQDAADRPELHEALNESSHGGERAAALTRQLLAFTRHQRMEPKNVNPDELIRSFSRMLNLALGEHIEYRFKGAGRDATVRVDPSQIEQVLMNLCVNARDAMPAGGRLMIETENMTIDGHYCRDHTDVRPGRYVRISVTDTGCGMDRETLDRVFEPFFTTKEVGKGTGLGLSTVYGIVSQHEGAIHVYSEPGLGTTFRIYFPVVDGEAERGSGREIETSRGGTETLLLAEDDAGVRDWAGNILLSAGYRVITARDGEEALAVIAEKASQIRAAVLDVVMPRHDGAEVADALRRAAAPDTPILFVSGYSADLITDKRKHDAHAAFLSKPCSSAALLRKVRELLDGAEEV</sequence>
<dbReference type="InterPro" id="IPR001789">
    <property type="entry name" value="Sig_transdc_resp-reg_receiver"/>
</dbReference>
<dbReference type="Gene3D" id="1.10.287.130">
    <property type="match status" value="1"/>
</dbReference>
<dbReference type="Gene3D" id="3.30.565.10">
    <property type="entry name" value="Histidine kinase-like ATPase, C-terminal domain"/>
    <property type="match status" value="1"/>
</dbReference>
<keyword evidence="8" id="KW-1185">Reference proteome</keyword>
<dbReference type="CDD" id="cd00082">
    <property type="entry name" value="HisKA"/>
    <property type="match status" value="1"/>
</dbReference>
<evidence type="ECO:0000256" key="1">
    <source>
        <dbReference type="ARBA" id="ARBA00000085"/>
    </source>
</evidence>
<organism evidence="7 8">
    <name type="scientific">Kiritimatiella glycovorans</name>
    <dbReference type="NCBI Taxonomy" id="1307763"/>
    <lineage>
        <taxon>Bacteria</taxon>
        <taxon>Pseudomonadati</taxon>
        <taxon>Kiritimatiellota</taxon>
        <taxon>Kiritimatiellia</taxon>
        <taxon>Kiritimatiellales</taxon>
        <taxon>Kiritimatiellaceae</taxon>
        <taxon>Kiritimatiella</taxon>
    </lineage>
</organism>